<dbReference type="EMBL" id="LSBJ02000004">
    <property type="protein sequence ID" value="OAQ66221.1"/>
    <property type="molecule type" value="Genomic_DNA"/>
</dbReference>
<comment type="caution">
    <text evidence="3">The sequence shown here is derived from an EMBL/GenBank/DDBJ whole genome shotgun (WGS) entry which is preliminary data.</text>
</comment>
<dbReference type="GO" id="GO:0005975">
    <property type="term" value="P:carbohydrate metabolic process"/>
    <property type="evidence" value="ECO:0007669"/>
    <property type="project" value="InterPro"/>
</dbReference>
<feature type="signal peptide" evidence="1">
    <location>
        <begin position="1"/>
        <end position="23"/>
    </location>
</feature>
<reference evidence="3 4" key="1">
    <citation type="journal article" date="2016" name="PLoS Pathog.">
        <title>Biosynthesis of antibiotic leucinostatins in bio-control fungus Purpureocillium lilacinum and their inhibition on phytophthora revealed by genome mining.</title>
        <authorList>
            <person name="Wang G."/>
            <person name="Liu Z."/>
            <person name="Lin R."/>
            <person name="Li E."/>
            <person name="Mao Z."/>
            <person name="Ling J."/>
            <person name="Yang Y."/>
            <person name="Yin W.B."/>
            <person name="Xie B."/>
        </authorList>
    </citation>
    <scope>NUCLEOTIDE SEQUENCE [LARGE SCALE GENOMIC DNA]</scope>
    <source>
        <strain evidence="3">170</strain>
    </source>
</reference>
<sequence>MRLTKRFLAAQVPLGALFGAASARTLQPWHYAPLPLGVVKPTGWLQGENQAMADGLFGHEHDFYIFVNESSWLNKPGTGGVEYSNLNEALPYWFNSIVPMAYTLDNDRLKGQAHAVAKSVLGWQANDGWIGPEVGQFRNFWARTPMFLGLIQLVEADKSWEKQVVDSLQRFMVLANKMLKNNSEGFTRCDGAVDCTWGQARIHDLIITIQWLLENYPSKQDALLWENMDMFTAQNKYKWDVWYTESTYPKVVKPTNELAPYIHGVNVGQGLKAPSVIYRINGTRSLIQKSNDAVDWAFKYHGSASGTILADEHQTGLQPYMGAELCTAVETSYSLAYLYQILGSNSFADRAERTIFNSFPVMMTGDKWAHQYMAQSNQPWAINTTKPDGNTPPVFTTANNGVSTTFGMEPLYPCCTVNHGQGYPKFISNSWVAVGKKGIGHALLSPSKVSTTVNGGAVTITCDTKYPFDMTLTYAVNAKSDFDFYLRVPDWANSFTITAKRDAETVSDVVEGKNQRGMQKISLKAGTTNVKYVIATQIRTEARSGDTVAVFFGNMLYALDVGFSQTSSYPHAYNNPKGPGLDYLPFKQLRDYYIKSTKPWNVAIDPSTLKYNGADGQQLKDPIFEHGAPPNFMTVQGCEIKWGLYMDTTPDWPPADRKCTGERKTYRLIPFGAAKVHMSDLPVVKF</sequence>
<dbReference type="InterPro" id="IPR049046">
    <property type="entry name" value="Beta-AFase-like_GH127_middle"/>
</dbReference>
<keyword evidence="1" id="KW-0732">Signal</keyword>
<evidence type="ECO:0000259" key="2">
    <source>
        <dbReference type="Pfam" id="PF20736"/>
    </source>
</evidence>
<dbReference type="OrthoDB" id="5358475at2759"/>
<feature type="domain" description="Non-reducing end beta-L-arabinofuranosidase-like GH127 middle" evidence="2">
    <location>
        <begin position="442"/>
        <end position="500"/>
    </location>
</feature>
<dbReference type="InterPro" id="IPR008928">
    <property type="entry name" value="6-hairpin_glycosidase_sf"/>
</dbReference>
<dbReference type="Pfam" id="PF20736">
    <property type="entry name" value="Glyco_hydro127M"/>
    <property type="match status" value="1"/>
</dbReference>
<evidence type="ECO:0000313" key="3">
    <source>
        <dbReference type="EMBL" id="OAQ66221.1"/>
    </source>
</evidence>
<organism evidence="3 4">
    <name type="scientific">Pochonia chlamydosporia 170</name>
    <dbReference type="NCBI Taxonomy" id="1380566"/>
    <lineage>
        <taxon>Eukaryota</taxon>
        <taxon>Fungi</taxon>
        <taxon>Dikarya</taxon>
        <taxon>Ascomycota</taxon>
        <taxon>Pezizomycotina</taxon>
        <taxon>Sordariomycetes</taxon>
        <taxon>Hypocreomycetidae</taxon>
        <taxon>Hypocreales</taxon>
        <taxon>Clavicipitaceae</taxon>
        <taxon>Pochonia</taxon>
    </lineage>
</organism>
<dbReference type="AlphaFoldDB" id="A0A179FLY7"/>
<proteinExistence type="predicted"/>
<dbReference type="SUPFAM" id="SSF48208">
    <property type="entry name" value="Six-hairpin glycosidases"/>
    <property type="match status" value="1"/>
</dbReference>
<dbReference type="KEGG" id="pchm:VFPPC_07800"/>
<evidence type="ECO:0000313" key="4">
    <source>
        <dbReference type="Proteomes" id="UP000078397"/>
    </source>
</evidence>
<keyword evidence="4" id="KW-1185">Reference proteome</keyword>
<protein>
    <recommendedName>
        <fullName evidence="2">Non-reducing end beta-L-arabinofuranosidase-like GH127 middle domain-containing protein</fullName>
    </recommendedName>
</protein>
<feature type="chain" id="PRO_5008101836" description="Non-reducing end beta-L-arabinofuranosidase-like GH127 middle domain-containing protein" evidence="1">
    <location>
        <begin position="24"/>
        <end position="686"/>
    </location>
</feature>
<dbReference type="RefSeq" id="XP_018143308.1">
    <property type="nucleotide sequence ID" value="XM_018286607.1"/>
</dbReference>
<dbReference type="GeneID" id="28850601"/>
<gene>
    <name evidence="3" type="ORF">VFPPC_07800</name>
</gene>
<dbReference type="Proteomes" id="UP000078397">
    <property type="component" value="Unassembled WGS sequence"/>
</dbReference>
<accession>A0A179FLY7</accession>
<evidence type="ECO:0000256" key="1">
    <source>
        <dbReference type="SAM" id="SignalP"/>
    </source>
</evidence>
<dbReference type="STRING" id="1380566.A0A179FLY7"/>
<name>A0A179FLY7_METCM</name>